<evidence type="ECO:0000259" key="4">
    <source>
        <dbReference type="PROSITE" id="PS50937"/>
    </source>
</evidence>
<name>W6N7K3_CLOTY</name>
<dbReference type="GeneID" id="29420407"/>
<keyword evidence="1" id="KW-0805">Transcription regulation</keyword>
<proteinExistence type="predicted"/>
<dbReference type="CDD" id="cd00592">
    <property type="entry name" value="HTH_MerR-like"/>
    <property type="match status" value="1"/>
</dbReference>
<dbReference type="SMART" id="SM00422">
    <property type="entry name" value="HTH_MERR"/>
    <property type="match status" value="1"/>
</dbReference>
<dbReference type="Gene3D" id="1.10.1660.10">
    <property type="match status" value="1"/>
</dbReference>
<dbReference type="OrthoDB" id="9791488at2"/>
<dbReference type="Proteomes" id="UP000019482">
    <property type="component" value="Unassembled WGS sequence"/>
</dbReference>
<dbReference type="PROSITE" id="PS50937">
    <property type="entry name" value="HTH_MERR_2"/>
    <property type="match status" value="1"/>
</dbReference>
<evidence type="ECO:0000256" key="1">
    <source>
        <dbReference type="ARBA" id="ARBA00023015"/>
    </source>
</evidence>
<dbReference type="RefSeq" id="WP_017895123.1">
    <property type="nucleotide sequence ID" value="NZ_CBXI010000040.1"/>
</dbReference>
<dbReference type="InterPro" id="IPR000551">
    <property type="entry name" value="MerR-type_HTH_dom"/>
</dbReference>
<protein>
    <submittedName>
        <fullName evidence="5">Transcriptional regulator, MerR family</fullName>
    </submittedName>
</protein>
<keyword evidence="3" id="KW-0804">Transcription</keyword>
<organism evidence="5 6">
    <name type="scientific">Clostridium tyrobutyricum DIVETGP</name>
    <dbReference type="NCBI Taxonomy" id="1408889"/>
    <lineage>
        <taxon>Bacteria</taxon>
        <taxon>Bacillati</taxon>
        <taxon>Bacillota</taxon>
        <taxon>Clostridia</taxon>
        <taxon>Eubacteriales</taxon>
        <taxon>Clostridiaceae</taxon>
        <taxon>Clostridium</taxon>
    </lineage>
</organism>
<dbReference type="PANTHER" id="PTHR30204:SF94">
    <property type="entry name" value="HEAVY METAL-DEPENDENT TRANSCRIPTIONAL REGULATOR HI_0293-RELATED"/>
    <property type="match status" value="1"/>
</dbReference>
<dbReference type="GO" id="GO:0003700">
    <property type="term" value="F:DNA-binding transcription factor activity"/>
    <property type="evidence" value="ECO:0007669"/>
    <property type="project" value="InterPro"/>
</dbReference>
<dbReference type="EMBL" id="CBXI010000040">
    <property type="protein sequence ID" value="CDL92270.1"/>
    <property type="molecule type" value="Genomic_DNA"/>
</dbReference>
<comment type="caution">
    <text evidence="5">The sequence shown here is derived from an EMBL/GenBank/DDBJ whole genome shotgun (WGS) entry which is preliminary data.</text>
</comment>
<dbReference type="InterPro" id="IPR009061">
    <property type="entry name" value="DNA-bd_dom_put_sf"/>
</dbReference>
<dbReference type="InterPro" id="IPR047057">
    <property type="entry name" value="MerR_fam"/>
</dbReference>
<gene>
    <name evidence="5" type="ORF">CTDIVETGP_2340</name>
</gene>
<keyword evidence="6" id="KW-1185">Reference proteome</keyword>
<evidence type="ECO:0000256" key="2">
    <source>
        <dbReference type="ARBA" id="ARBA00023125"/>
    </source>
</evidence>
<reference evidence="5 6" key="1">
    <citation type="journal article" date="2015" name="Genome Announc.">
        <title>Draft Genome Sequence of Clostridium tyrobutyricum Strain DIVETGP, Isolated from Cow's Milk for Grana Padano Production.</title>
        <authorList>
            <person name="Soggiu A."/>
            <person name="Piras C."/>
            <person name="Gaiarsa S."/>
            <person name="Sassera D."/>
            <person name="Roncada P."/>
            <person name="Bendixen E."/>
            <person name="Brasca M."/>
            <person name="Bonizzi L."/>
        </authorList>
    </citation>
    <scope>NUCLEOTIDE SEQUENCE [LARGE SCALE GENOMIC DNA]</scope>
    <source>
        <strain evidence="5 6">DIVETGP</strain>
    </source>
</reference>
<accession>W6N7K3</accession>
<evidence type="ECO:0000313" key="6">
    <source>
        <dbReference type="Proteomes" id="UP000019482"/>
    </source>
</evidence>
<evidence type="ECO:0000313" key="5">
    <source>
        <dbReference type="EMBL" id="CDL92270.1"/>
    </source>
</evidence>
<dbReference type="GO" id="GO:0003677">
    <property type="term" value="F:DNA binding"/>
    <property type="evidence" value="ECO:0007669"/>
    <property type="project" value="UniProtKB-KW"/>
</dbReference>
<feature type="domain" description="HTH merR-type" evidence="4">
    <location>
        <begin position="1"/>
        <end position="69"/>
    </location>
</feature>
<dbReference type="PANTHER" id="PTHR30204">
    <property type="entry name" value="REDOX-CYCLING DRUG-SENSING TRANSCRIPTIONAL ACTIVATOR SOXR"/>
    <property type="match status" value="1"/>
</dbReference>
<dbReference type="Pfam" id="PF13411">
    <property type="entry name" value="MerR_1"/>
    <property type="match status" value="1"/>
</dbReference>
<evidence type="ECO:0000256" key="3">
    <source>
        <dbReference type="ARBA" id="ARBA00023163"/>
    </source>
</evidence>
<dbReference type="AlphaFoldDB" id="W6N7K3"/>
<sequence>MNIKIAAEKTGLTKKAIKYYECEGLINPSKNSSNNYREYTDTDIVKLNLIGALRVIDIPVSEIKCLIEGNKSLPDIMKNTLNKITENISNLEKSRLIISNILNKNLEDYSTIGEQVRKLRETLEFSISEKKEFISTRLLKIFPGNFGKIFVNSYEPFLNITVDSDEKKDAWVKLVEFLDDLNEIDNTQPFIKLMNSIDVNKIEEYRQKSKEDILENFNNNIFIEKIKKQYVEFIRFMNKDKEKKKIFAKSVSQTMDMFNGLGVDENIFDEYLEILNEDYKQYRQIGKKFMSEIDEELKKEFGFTAKEFFENLKTTEN</sequence>
<keyword evidence="2" id="KW-0238">DNA-binding</keyword>
<dbReference type="SUPFAM" id="SSF46955">
    <property type="entry name" value="Putative DNA-binding domain"/>
    <property type="match status" value="1"/>
</dbReference>